<feature type="non-terminal residue" evidence="1">
    <location>
        <position position="1"/>
    </location>
</feature>
<keyword evidence="1" id="KW-0378">Hydrolase</keyword>
<keyword evidence="1" id="KW-0645">Protease</keyword>
<accession>K1T979</accession>
<proteinExistence type="predicted"/>
<dbReference type="GO" id="GO:0004180">
    <property type="term" value="F:carboxypeptidase activity"/>
    <property type="evidence" value="ECO:0007669"/>
    <property type="project" value="UniProtKB-KW"/>
</dbReference>
<dbReference type="Gene3D" id="3.40.630.10">
    <property type="entry name" value="Zn peptidases"/>
    <property type="match status" value="1"/>
</dbReference>
<organism evidence="1">
    <name type="scientific">human gut metagenome</name>
    <dbReference type="NCBI Taxonomy" id="408170"/>
    <lineage>
        <taxon>unclassified sequences</taxon>
        <taxon>metagenomes</taxon>
        <taxon>organismal metagenomes</taxon>
    </lineage>
</organism>
<name>K1T979_9ZZZZ</name>
<keyword evidence="1" id="KW-0121">Carboxypeptidase</keyword>
<evidence type="ECO:0000313" key="1">
    <source>
        <dbReference type="EMBL" id="EKC69742.1"/>
    </source>
</evidence>
<gene>
    <name evidence="1" type="ORF">LEA_08136</name>
</gene>
<dbReference type="EMBL" id="AJWY01005395">
    <property type="protein sequence ID" value="EKC69742.1"/>
    <property type="molecule type" value="Genomic_DNA"/>
</dbReference>
<reference evidence="1" key="1">
    <citation type="journal article" date="2013" name="Environ. Microbiol.">
        <title>Microbiota from the distal guts of lean and obese adolescents exhibit partial functional redundancy besides clear differences in community structure.</title>
        <authorList>
            <person name="Ferrer M."/>
            <person name="Ruiz A."/>
            <person name="Lanza F."/>
            <person name="Haange S.B."/>
            <person name="Oberbach A."/>
            <person name="Till H."/>
            <person name="Bargiela R."/>
            <person name="Campoy C."/>
            <person name="Segura M.T."/>
            <person name="Richter M."/>
            <person name="von Bergen M."/>
            <person name="Seifert J."/>
            <person name="Suarez A."/>
        </authorList>
    </citation>
    <scope>NUCLEOTIDE SEQUENCE</scope>
</reference>
<dbReference type="AlphaFoldDB" id="K1T979"/>
<comment type="caution">
    <text evidence="1">The sequence shown here is derived from an EMBL/GenBank/DDBJ whole genome shotgun (WGS) entry which is preliminary data.</text>
</comment>
<sequence length="118" mass="13397">PAPESEPETKAVANLCEAELFRYAFCLTVGGEKIYWSEQKGNLSETAMMAKVLSSVSGYPLCRKEEKERLGSFCEWFGAQHRRPAFEVSLRGQESAPLEDFNFLYNRFEEMLTLGAIM</sequence>
<protein>
    <submittedName>
        <fullName evidence="1">Zinc carboxypeptidase family protein</fullName>
    </submittedName>
</protein>